<evidence type="ECO:0000313" key="3">
    <source>
        <dbReference type="Proteomes" id="UP000777482"/>
    </source>
</evidence>
<dbReference type="EMBL" id="PUHQ01000003">
    <property type="protein sequence ID" value="KAG0666836.1"/>
    <property type="molecule type" value="Genomic_DNA"/>
</dbReference>
<organism evidence="2 3">
    <name type="scientific">Rhodotorula mucilaginosa</name>
    <name type="common">Yeast</name>
    <name type="synonym">Rhodotorula rubra</name>
    <dbReference type="NCBI Taxonomy" id="5537"/>
    <lineage>
        <taxon>Eukaryota</taxon>
        <taxon>Fungi</taxon>
        <taxon>Dikarya</taxon>
        <taxon>Basidiomycota</taxon>
        <taxon>Pucciniomycotina</taxon>
        <taxon>Microbotryomycetes</taxon>
        <taxon>Sporidiobolales</taxon>
        <taxon>Sporidiobolaceae</taxon>
        <taxon>Rhodotorula</taxon>
    </lineage>
</organism>
<protein>
    <submittedName>
        <fullName evidence="2">Uncharacterized protein</fullName>
    </submittedName>
</protein>
<feature type="compositionally biased region" description="Polar residues" evidence="1">
    <location>
        <begin position="583"/>
        <end position="592"/>
    </location>
</feature>
<reference evidence="2 3" key="1">
    <citation type="submission" date="2020-11" db="EMBL/GenBank/DDBJ databases">
        <title>Kefir isolates.</title>
        <authorList>
            <person name="Marcisauskas S."/>
            <person name="Kim Y."/>
            <person name="Blasche S."/>
        </authorList>
    </citation>
    <scope>NUCLEOTIDE SEQUENCE [LARGE SCALE GENOMIC DNA]</scope>
    <source>
        <strain evidence="2 3">KR</strain>
    </source>
</reference>
<accession>A0A9P7BA91</accession>
<gene>
    <name evidence="2" type="ORF">C6P46_003546</name>
</gene>
<feature type="compositionally biased region" description="Low complexity" evidence="1">
    <location>
        <begin position="1"/>
        <end position="27"/>
    </location>
</feature>
<keyword evidence="3" id="KW-1185">Reference proteome</keyword>
<feature type="region of interest" description="Disordered" evidence="1">
    <location>
        <begin position="508"/>
        <end position="610"/>
    </location>
</feature>
<feature type="compositionally biased region" description="Basic and acidic residues" evidence="1">
    <location>
        <begin position="98"/>
        <end position="111"/>
    </location>
</feature>
<feature type="compositionally biased region" description="Low complexity" evidence="1">
    <location>
        <begin position="540"/>
        <end position="554"/>
    </location>
</feature>
<comment type="caution">
    <text evidence="2">The sequence shown here is derived from an EMBL/GenBank/DDBJ whole genome shotgun (WGS) entry which is preliminary data.</text>
</comment>
<proteinExistence type="predicted"/>
<feature type="compositionally biased region" description="Polar residues" evidence="1">
    <location>
        <begin position="244"/>
        <end position="255"/>
    </location>
</feature>
<evidence type="ECO:0000256" key="1">
    <source>
        <dbReference type="SAM" id="MobiDB-lite"/>
    </source>
</evidence>
<feature type="region of interest" description="Disordered" evidence="1">
    <location>
        <begin position="767"/>
        <end position="797"/>
    </location>
</feature>
<feature type="region of interest" description="Disordered" evidence="1">
    <location>
        <begin position="1"/>
        <end position="483"/>
    </location>
</feature>
<feature type="compositionally biased region" description="Polar residues" evidence="1">
    <location>
        <begin position="397"/>
        <end position="409"/>
    </location>
</feature>
<sequence length="797" mass="82376">MSPRAVDAAAALPASTKAANAAASSQAHRFGHRRTGSSDSSSAPNAPSTGQEDAAPSARAAAAPVETKQEAAAADCAPGCDQSDDGSVGTRSTPGPETPRHDNTAGDDVRRRSSASSTVSAPARRSDFSTSNIPPFRGRHGDTGHGGGFSARNSIIEKQAEKPRRSSGPSVFMIPAPVPPSAPSSHGGSHAMGLSIEGLAESAASAGTMTRTYSSDRVHTEPAPGDGRGAAPLKRSLALGEVDSQPSELRTSAQREVNELRMSGGRHSVDSSASRRASSASPNRLQGSPEPRPSKRPRIRLSPLQSLASTASSILTSDAYQPAPPAPPSRGGGMSLAALISHPESSAVANAGAGGFGNGRPDSASGRGAAEPARMTRASWPGAEADDRDNKPRRPSAPTQGSAQSGSSRTEAKASLPGQGGFAVVPEAEADGLGRRRGHRPPAVSTGPMQTASVRAPAVTAATHGSTTTSTTTTTTTEPSHRQSIGTIPSVLVGGAMEAEYTAQMVARERERELQRHRPRPSSASANQRRESFSAGGGQLPPSSSTPAAATLTLPPAPGVPSSSSYYARPNPPFAPMTHQHPRASSFSSVESQGPRGSIAAAMPPGPPRHLTSASVHRIGAEPGPPSHHIIPPTYSMGPPSSYPPAPLHAGHAESEFDAGVNSKQAFLAPFSTFYDSLNDSRILANSLDSHIQRASALLHTLSSAEAALEALVDQRVDACRAEWDSRWRHVEARLRWLEERVSHGRTAVEGGVEDRLGRLEETVARRHSDSDYASNAARRGSGGSVPRVAGRGSTHV</sequence>
<feature type="compositionally biased region" description="Low complexity" evidence="1">
    <location>
        <begin position="37"/>
        <end position="64"/>
    </location>
</feature>
<feature type="compositionally biased region" description="Low complexity" evidence="1">
    <location>
        <begin position="271"/>
        <end position="281"/>
    </location>
</feature>
<feature type="compositionally biased region" description="Low complexity" evidence="1">
    <location>
        <begin position="114"/>
        <end position="123"/>
    </location>
</feature>
<evidence type="ECO:0000313" key="2">
    <source>
        <dbReference type="EMBL" id="KAG0666836.1"/>
    </source>
</evidence>
<dbReference type="OrthoDB" id="2138242at2759"/>
<name>A0A9P7BA91_RHOMI</name>
<feature type="compositionally biased region" description="Low complexity" evidence="1">
    <location>
        <begin position="306"/>
        <end position="317"/>
    </location>
</feature>
<feature type="compositionally biased region" description="Low complexity" evidence="1">
    <location>
        <begin position="460"/>
        <end position="477"/>
    </location>
</feature>
<dbReference type="AlphaFoldDB" id="A0A9P7BA91"/>
<dbReference type="Proteomes" id="UP000777482">
    <property type="component" value="Unassembled WGS sequence"/>
</dbReference>